<sequence>MRKSIPTFILLATSLTLWAQESPKLGKAPTETSVEVIIKAPIEKVWKEFAGIGAIFLKNQPVDTSYTSSEIKTGVMPQDM</sequence>
<protein>
    <recommendedName>
        <fullName evidence="4">SRPBCC domain-containing protein</fullName>
    </recommendedName>
</protein>
<gene>
    <name evidence="2" type="ORF">SAMN00777080_4166</name>
</gene>
<dbReference type="AlphaFoldDB" id="A0A1W2H9W4"/>
<organism evidence="2 3">
    <name type="scientific">Aquiflexum balticum DSM 16537</name>
    <dbReference type="NCBI Taxonomy" id="758820"/>
    <lineage>
        <taxon>Bacteria</taxon>
        <taxon>Pseudomonadati</taxon>
        <taxon>Bacteroidota</taxon>
        <taxon>Cytophagia</taxon>
        <taxon>Cytophagales</taxon>
        <taxon>Cyclobacteriaceae</taxon>
        <taxon>Aquiflexum</taxon>
    </lineage>
</organism>
<feature type="chain" id="PRO_5012754762" description="SRPBCC domain-containing protein" evidence="1">
    <location>
        <begin position="20"/>
        <end position="80"/>
    </location>
</feature>
<evidence type="ECO:0000256" key="1">
    <source>
        <dbReference type="SAM" id="SignalP"/>
    </source>
</evidence>
<evidence type="ECO:0000313" key="3">
    <source>
        <dbReference type="Proteomes" id="UP000192333"/>
    </source>
</evidence>
<feature type="signal peptide" evidence="1">
    <location>
        <begin position="1"/>
        <end position="19"/>
    </location>
</feature>
<reference evidence="3" key="1">
    <citation type="submission" date="2017-04" db="EMBL/GenBank/DDBJ databases">
        <authorList>
            <person name="Varghese N."/>
            <person name="Submissions S."/>
        </authorList>
    </citation>
    <scope>NUCLEOTIDE SEQUENCE [LARGE SCALE GENOMIC DNA]</scope>
    <source>
        <strain evidence="3">DSM 16537</strain>
    </source>
</reference>
<keyword evidence="3" id="KW-1185">Reference proteome</keyword>
<dbReference type="STRING" id="758820.SAMN00777080_4166"/>
<proteinExistence type="predicted"/>
<keyword evidence="1" id="KW-0732">Signal</keyword>
<accession>A0A1W2H9W4</accession>
<evidence type="ECO:0000313" key="2">
    <source>
        <dbReference type="EMBL" id="SMD45512.1"/>
    </source>
</evidence>
<dbReference type="EMBL" id="LT838813">
    <property type="protein sequence ID" value="SMD45512.1"/>
    <property type="molecule type" value="Genomic_DNA"/>
</dbReference>
<name>A0A1W2H9W4_9BACT</name>
<dbReference type="RefSeq" id="WP_084122359.1">
    <property type="nucleotide sequence ID" value="NZ_LT838813.1"/>
</dbReference>
<evidence type="ECO:0008006" key="4">
    <source>
        <dbReference type="Google" id="ProtNLM"/>
    </source>
</evidence>
<dbReference type="Proteomes" id="UP000192333">
    <property type="component" value="Chromosome I"/>
</dbReference>